<dbReference type="EMBL" id="JABBFX010000001">
    <property type="protein sequence ID" value="NML45720.1"/>
    <property type="molecule type" value="Genomic_DNA"/>
</dbReference>
<proteinExistence type="inferred from homology"/>
<dbReference type="GO" id="GO:0004022">
    <property type="term" value="F:alcohol dehydrogenase (NAD+) activity"/>
    <property type="evidence" value="ECO:0007669"/>
    <property type="project" value="TreeGrafter"/>
</dbReference>
<name>A0A848H8J6_9BURK</name>
<dbReference type="Gene3D" id="1.20.1090.10">
    <property type="entry name" value="Dehydroquinate synthase-like - alpha domain"/>
    <property type="match status" value="1"/>
</dbReference>
<dbReference type="InterPro" id="IPR039697">
    <property type="entry name" value="Alcohol_dehydrogenase_Fe"/>
</dbReference>
<dbReference type="Pfam" id="PF00465">
    <property type="entry name" value="Fe-ADH"/>
    <property type="match status" value="1"/>
</dbReference>
<feature type="domain" description="Fe-containing alcohol dehydrogenase-like C-terminal" evidence="4">
    <location>
        <begin position="195"/>
        <end position="389"/>
    </location>
</feature>
<dbReference type="SUPFAM" id="SSF56796">
    <property type="entry name" value="Dehydroquinate synthase-like"/>
    <property type="match status" value="1"/>
</dbReference>
<keyword evidence="6" id="KW-1185">Reference proteome</keyword>
<gene>
    <name evidence="5" type="ORF">HHL11_18370</name>
</gene>
<evidence type="ECO:0000259" key="3">
    <source>
        <dbReference type="Pfam" id="PF00465"/>
    </source>
</evidence>
<evidence type="ECO:0000313" key="6">
    <source>
        <dbReference type="Proteomes" id="UP000541185"/>
    </source>
</evidence>
<dbReference type="PANTHER" id="PTHR11496">
    <property type="entry name" value="ALCOHOL DEHYDROGENASE"/>
    <property type="match status" value="1"/>
</dbReference>
<protein>
    <submittedName>
        <fullName evidence="5">Iron-containing alcohol dehydrogenase</fullName>
    </submittedName>
</protein>
<dbReference type="InterPro" id="IPR001670">
    <property type="entry name" value="ADH_Fe/GldA"/>
</dbReference>
<accession>A0A848H8J6</accession>
<dbReference type="PANTHER" id="PTHR11496:SF102">
    <property type="entry name" value="ALCOHOL DEHYDROGENASE 4"/>
    <property type="match status" value="1"/>
</dbReference>
<sequence length="389" mass="40196">MDGFQYLSARSKLLCRPGAIAALAEEAAALGTRRLMLVSGSRSARGDAAQAVRAALGGLLAAEWTEIPQHSGVDAVTALAAQAHEQRIDGFVAVGGGSASDSAKAAAILLAEGGTLQEHANVFYPPDRYLQKVLPAPKLPIIAVPTTLSAAEVTPGLGIRDAQGHKLVFWDANVVPRLIVLDAAACADVPASLLASTGMNALAHCVEGMYSRVRNPISEGLALQGIRLLHAALPRVVANAADTEAREQALVGAYVSGLVISNARVGIHHGVCHGLGSLGGLAHGVANSILLPHAMRFNRLAASGPLALAAQALGADTPGLTPVQAADAAITEVEALQRRIGVPLRLRDAGLDRALLPRLAHGAMSDRGLYFNPRLACEAEVLELLEAAW</sequence>
<reference evidence="5 6" key="1">
    <citation type="submission" date="2020-04" db="EMBL/GenBank/DDBJ databases">
        <title>Ramlibacter sp. G-1-2-2 isolated from soil.</title>
        <authorList>
            <person name="Dahal R.H."/>
        </authorList>
    </citation>
    <scope>NUCLEOTIDE SEQUENCE [LARGE SCALE GENOMIC DNA]</scope>
    <source>
        <strain evidence="5 6">G-1-2-2</strain>
    </source>
</reference>
<dbReference type="Pfam" id="PF25137">
    <property type="entry name" value="ADH_Fe_C"/>
    <property type="match status" value="1"/>
</dbReference>
<dbReference type="InterPro" id="IPR056798">
    <property type="entry name" value="ADH_Fe_C"/>
</dbReference>
<dbReference type="RefSeq" id="WP_169419794.1">
    <property type="nucleotide sequence ID" value="NZ_JABBFX010000001.1"/>
</dbReference>
<dbReference type="GO" id="GO:0046872">
    <property type="term" value="F:metal ion binding"/>
    <property type="evidence" value="ECO:0007669"/>
    <property type="project" value="InterPro"/>
</dbReference>
<dbReference type="AlphaFoldDB" id="A0A848H8J6"/>
<dbReference type="Gene3D" id="3.40.50.1970">
    <property type="match status" value="1"/>
</dbReference>
<organism evidence="5 6">
    <name type="scientific">Ramlibacter agri</name>
    <dbReference type="NCBI Taxonomy" id="2728837"/>
    <lineage>
        <taxon>Bacteria</taxon>
        <taxon>Pseudomonadati</taxon>
        <taxon>Pseudomonadota</taxon>
        <taxon>Betaproteobacteria</taxon>
        <taxon>Burkholderiales</taxon>
        <taxon>Comamonadaceae</taxon>
        <taxon>Ramlibacter</taxon>
    </lineage>
</organism>
<evidence type="ECO:0000256" key="2">
    <source>
        <dbReference type="ARBA" id="ARBA00023002"/>
    </source>
</evidence>
<evidence type="ECO:0000313" key="5">
    <source>
        <dbReference type="EMBL" id="NML45720.1"/>
    </source>
</evidence>
<comment type="similarity">
    <text evidence="1">Belongs to the iron-containing alcohol dehydrogenase family.</text>
</comment>
<feature type="domain" description="Alcohol dehydrogenase iron-type/glycerol dehydrogenase GldA" evidence="3">
    <location>
        <begin position="12"/>
        <end position="182"/>
    </location>
</feature>
<comment type="caution">
    <text evidence="5">The sequence shown here is derived from an EMBL/GenBank/DDBJ whole genome shotgun (WGS) entry which is preliminary data.</text>
</comment>
<dbReference type="Proteomes" id="UP000541185">
    <property type="component" value="Unassembled WGS sequence"/>
</dbReference>
<keyword evidence="2" id="KW-0560">Oxidoreductase</keyword>
<evidence type="ECO:0000256" key="1">
    <source>
        <dbReference type="ARBA" id="ARBA00007358"/>
    </source>
</evidence>
<evidence type="ECO:0000259" key="4">
    <source>
        <dbReference type="Pfam" id="PF25137"/>
    </source>
</evidence>